<gene>
    <name evidence="1" type="ORF">STEHIDRAFT_126663</name>
</gene>
<evidence type="ECO:0000313" key="1">
    <source>
        <dbReference type="EMBL" id="EIM78997.1"/>
    </source>
</evidence>
<proteinExistence type="predicted"/>
<dbReference type="KEGG" id="shs:STEHIDRAFT_126663"/>
<reference evidence="2" key="1">
    <citation type="journal article" date="2012" name="Science">
        <title>The Paleozoic origin of enzymatic lignin decomposition reconstructed from 31 fungal genomes.</title>
        <authorList>
            <person name="Floudas D."/>
            <person name="Binder M."/>
            <person name="Riley R."/>
            <person name="Barry K."/>
            <person name="Blanchette R.A."/>
            <person name="Henrissat B."/>
            <person name="Martinez A.T."/>
            <person name="Otillar R."/>
            <person name="Spatafora J.W."/>
            <person name="Yadav J.S."/>
            <person name="Aerts A."/>
            <person name="Benoit I."/>
            <person name="Boyd A."/>
            <person name="Carlson A."/>
            <person name="Copeland A."/>
            <person name="Coutinho P.M."/>
            <person name="de Vries R.P."/>
            <person name="Ferreira P."/>
            <person name="Findley K."/>
            <person name="Foster B."/>
            <person name="Gaskell J."/>
            <person name="Glotzer D."/>
            <person name="Gorecki P."/>
            <person name="Heitman J."/>
            <person name="Hesse C."/>
            <person name="Hori C."/>
            <person name="Igarashi K."/>
            <person name="Jurgens J.A."/>
            <person name="Kallen N."/>
            <person name="Kersten P."/>
            <person name="Kohler A."/>
            <person name="Kuees U."/>
            <person name="Kumar T.K.A."/>
            <person name="Kuo A."/>
            <person name="LaButti K."/>
            <person name="Larrondo L.F."/>
            <person name="Lindquist E."/>
            <person name="Ling A."/>
            <person name="Lombard V."/>
            <person name="Lucas S."/>
            <person name="Lundell T."/>
            <person name="Martin R."/>
            <person name="McLaughlin D.J."/>
            <person name="Morgenstern I."/>
            <person name="Morin E."/>
            <person name="Murat C."/>
            <person name="Nagy L.G."/>
            <person name="Nolan M."/>
            <person name="Ohm R.A."/>
            <person name="Patyshakuliyeva A."/>
            <person name="Rokas A."/>
            <person name="Ruiz-Duenas F.J."/>
            <person name="Sabat G."/>
            <person name="Salamov A."/>
            <person name="Samejima M."/>
            <person name="Schmutz J."/>
            <person name="Slot J.C."/>
            <person name="St John F."/>
            <person name="Stenlid J."/>
            <person name="Sun H."/>
            <person name="Sun S."/>
            <person name="Syed K."/>
            <person name="Tsang A."/>
            <person name="Wiebenga A."/>
            <person name="Young D."/>
            <person name="Pisabarro A."/>
            <person name="Eastwood D.C."/>
            <person name="Martin F."/>
            <person name="Cullen D."/>
            <person name="Grigoriev I.V."/>
            <person name="Hibbett D.S."/>
        </authorList>
    </citation>
    <scope>NUCLEOTIDE SEQUENCE [LARGE SCALE GENOMIC DNA]</scope>
    <source>
        <strain evidence="2">FP-91666</strain>
    </source>
</reference>
<sequence>MYSGAEANGEKTQGLSARALATEIPLQQLVTSYEQALSIAALYQAGKIQDQLYSPGSAAEQEEAKCQIEALGLDEHARGDIPGRWSMQWKDQTGKRKGGLSERVLYQWFRRITFPYTGCLGHAEVTYELPSSKVLRIRGFLDHNEACRLATMENKPTHPVHPAVYKVALDQLRDGSTWSDIMEKNRKYVLDCLYPGQKADWAYSNYRWLLKRTDSRSLYRQAQRKEGVDVNEKPHRNIDSWLNPSSPDYNSTLAEAVFFYSARAATEERLKICIATPEMKEAAWRYGHNQQILLDGTFGVCNSKILLFILMGLDEQRKGVPLAFLMFSAPSGNKFTPAGYDTAILTELLSKWKSSLGVRNGTAFHSPVAITDTDLKERNALLEVFPNIWLLLCNYGRWRGSHSAFTAGRRADTYKGTRGRSPTCCR</sequence>
<dbReference type="EMBL" id="JH687460">
    <property type="protein sequence ID" value="EIM78997.1"/>
    <property type="molecule type" value="Genomic_DNA"/>
</dbReference>
<name>R7RX98_STEHR</name>
<protein>
    <recommendedName>
        <fullName evidence="3">MULE transposase domain-containing protein</fullName>
    </recommendedName>
</protein>
<dbReference type="RefSeq" id="XP_007311905.1">
    <property type="nucleotide sequence ID" value="XM_007311843.1"/>
</dbReference>
<dbReference type="GeneID" id="18797801"/>
<evidence type="ECO:0000313" key="2">
    <source>
        <dbReference type="Proteomes" id="UP000053927"/>
    </source>
</evidence>
<dbReference type="AlphaFoldDB" id="R7RX98"/>
<dbReference type="OMA" id="RGYFEHN"/>
<dbReference type="eggNOG" id="ENOG502R9QX">
    <property type="taxonomic scope" value="Eukaryota"/>
</dbReference>
<evidence type="ECO:0008006" key="3">
    <source>
        <dbReference type="Google" id="ProtNLM"/>
    </source>
</evidence>
<keyword evidence="2" id="KW-1185">Reference proteome</keyword>
<dbReference type="OrthoDB" id="2422225at2759"/>
<dbReference type="Proteomes" id="UP000053927">
    <property type="component" value="Unassembled WGS sequence"/>
</dbReference>
<organism evidence="1 2">
    <name type="scientific">Stereum hirsutum (strain FP-91666)</name>
    <name type="common">White-rot fungus</name>
    <dbReference type="NCBI Taxonomy" id="721885"/>
    <lineage>
        <taxon>Eukaryota</taxon>
        <taxon>Fungi</taxon>
        <taxon>Dikarya</taxon>
        <taxon>Basidiomycota</taxon>
        <taxon>Agaricomycotina</taxon>
        <taxon>Agaricomycetes</taxon>
        <taxon>Russulales</taxon>
        <taxon>Stereaceae</taxon>
        <taxon>Stereum</taxon>
    </lineage>
</organism>
<accession>R7RX98</accession>